<reference evidence="1 2" key="1">
    <citation type="journal article" date="2020" name="Microb. Ecol.">
        <title>Ecogenomics of the Marine Benthic Filamentous Cyanobacterium Adonisia.</title>
        <authorList>
            <person name="Walter J.M."/>
            <person name="Coutinho F.H."/>
            <person name="Leomil L."/>
            <person name="Hargreaves P.I."/>
            <person name="Campeao M.E."/>
            <person name="Vieira V.V."/>
            <person name="Silva B.S."/>
            <person name="Fistarol G.O."/>
            <person name="Salomon P.S."/>
            <person name="Sawabe T."/>
            <person name="Mino S."/>
            <person name="Hosokawa M."/>
            <person name="Miyashita H."/>
            <person name="Maruyama F."/>
            <person name="van Verk M.C."/>
            <person name="Dutilh B.E."/>
            <person name="Thompson C.C."/>
            <person name="Thompson F.L."/>
        </authorList>
    </citation>
    <scope>NUCLEOTIDE SEQUENCE [LARGE SCALE GENOMIC DNA]</scope>
    <source>
        <strain evidence="1 2">CCMR0081</strain>
    </source>
</reference>
<dbReference type="Gene3D" id="1.25.40.10">
    <property type="entry name" value="Tetratricopeptide repeat domain"/>
    <property type="match status" value="1"/>
</dbReference>
<evidence type="ECO:0000313" key="2">
    <source>
        <dbReference type="Proteomes" id="UP000481033"/>
    </source>
</evidence>
<proteinExistence type="predicted"/>
<keyword evidence="2" id="KW-1185">Reference proteome</keyword>
<protein>
    <submittedName>
        <fullName evidence="1">Tetratricopeptide repeat protein</fullName>
    </submittedName>
</protein>
<organism evidence="1 2">
    <name type="scientific">Adonisia turfae CCMR0081</name>
    <dbReference type="NCBI Taxonomy" id="2292702"/>
    <lineage>
        <taxon>Bacteria</taxon>
        <taxon>Bacillati</taxon>
        <taxon>Cyanobacteriota</taxon>
        <taxon>Adonisia</taxon>
        <taxon>Adonisia turfae</taxon>
    </lineage>
</organism>
<dbReference type="AlphaFoldDB" id="A0A6M0RHW0"/>
<evidence type="ECO:0000313" key="1">
    <source>
        <dbReference type="EMBL" id="NEZ55828.1"/>
    </source>
</evidence>
<name>A0A6M0RHW0_9CYAN</name>
<comment type="caution">
    <text evidence="1">The sequence shown here is derived from an EMBL/GenBank/DDBJ whole genome shotgun (WGS) entry which is preliminary data.</text>
</comment>
<dbReference type="InterPro" id="IPR011990">
    <property type="entry name" value="TPR-like_helical_dom_sf"/>
</dbReference>
<sequence>MNIFSNLQWLSPSMVLIFGVGLIVSESWSRHTGIIETNPKLVQTSSDVLAHKIFRLYQQEHYANIIPLAQRILKIIKVQIGKQCSNIAESLNNLVALYQLLGRYPTENSLSIR</sequence>
<accession>A0A6M0RHW0</accession>
<dbReference type="EMBL" id="QXHD01000004">
    <property type="protein sequence ID" value="NEZ55828.1"/>
    <property type="molecule type" value="Genomic_DNA"/>
</dbReference>
<gene>
    <name evidence="1" type="ORF">DXZ20_09110</name>
</gene>
<dbReference type="Proteomes" id="UP000481033">
    <property type="component" value="Unassembled WGS sequence"/>
</dbReference>